<accession>A0A485LAJ7</accession>
<comment type="pathway">
    <text evidence="3">Protein modification; protein ubiquitination.</text>
</comment>
<keyword evidence="8" id="KW-0479">Metal-binding</keyword>
<keyword evidence="13 17" id="KW-1133">Transmembrane helix</keyword>
<evidence type="ECO:0000256" key="9">
    <source>
        <dbReference type="ARBA" id="ARBA00022771"/>
    </source>
</evidence>
<keyword evidence="14 17" id="KW-0472">Membrane</keyword>
<evidence type="ECO:0000256" key="10">
    <source>
        <dbReference type="ARBA" id="ARBA00022786"/>
    </source>
</evidence>
<dbReference type="PANTHER" id="PTHR22763:SF184">
    <property type="entry name" value="E3 UBIQUITIN-PROTEIN LIGASE SYNOVIOLIN"/>
    <property type="match status" value="1"/>
</dbReference>
<gene>
    <name evidence="20" type="primary">Aste57867_18527</name>
    <name evidence="19" type="ORF">As57867_018465</name>
    <name evidence="20" type="ORF">ASTE57867_18527</name>
</gene>
<dbReference type="Pfam" id="PF13639">
    <property type="entry name" value="zf-RING_2"/>
    <property type="match status" value="1"/>
</dbReference>
<keyword evidence="10" id="KW-0833">Ubl conjugation pathway</keyword>
<comment type="subcellular location">
    <subcellularLocation>
        <location evidence="2">Endoplasmic reticulum membrane</location>
        <topology evidence="2">Multi-pass membrane protein</topology>
    </subcellularLocation>
</comment>
<comment type="similarity">
    <text evidence="4">Belongs to the HRD1 family.</text>
</comment>
<sequence>MERLDKIFDAIKIAKTPRKGTLELERAITEEATHMRFWIYAAASLMAGAGLVGYTYYTRQQFYPTIIYLVTSKVSVMLLCNVAFVLVILAGRVFKRIFLGTLRDAELEMLYDHARFAIAETCFTLSVFREEMSLRVLGLFTLLLFLKTFHWLCQWRGEHIEQSEVVSRITHIRLVLLMALLAAVDMAFVVISGLQVAERGPSVLVLFGFEFLILFVTLVAVFLRYVLHLIDARVEGTWTNKFTYVFYLELVTEIVKLIVYLIFFMIIFTYYGMPLHLLRDLWMSIKNLQRRIVTYFRYRRITANMNERFPNPTEEEMNETDRICIICREEMTLDSSKKLPCTHIFHLNCLRMWLQRQQTCPTCRSNIPIDVPRRPDVIPGENNAPPVDDVAGVAAPVPPPHAPGAAAAAPQHPPAAPHVAVDPLRRNIPVRNHPGFGPPPAATPTAVPTPPVQQAVPPTTHVAPAGPIPVGGFPAAGVAFPGGLGGVPQFGAVPLDPLSAETNAHYVQSLHYGLQLDPRFLQYQLDMLQAQLHVLRATSLALQGQTGLNLHVPPMGFPVAAVPPASTTPATSSHQSASTTAAAPATSPVASPAAPAVVPAGPVVASAAPVVAPAAPVVTPSIADAQPVSVPIVATSAAPSTTPDAPVTNAPATPAPEPAVPVELTPEDLEKERRREELRRIYAKRYGSSTEDKDD</sequence>
<keyword evidence="9 15" id="KW-0863">Zinc-finger</keyword>
<dbReference type="GO" id="GO:0043161">
    <property type="term" value="P:proteasome-mediated ubiquitin-dependent protein catabolic process"/>
    <property type="evidence" value="ECO:0007669"/>
    <property type="project" value="TreeGrafter"/>
</dbReference>
<keyword evidence="6" id="KW-0808">Transferase</keyword>
<evidence type="ECO:0000256" key="11">
    <source>
        <dbReference type="ARBA" id="ARBA00022824"/>
    </source>
</evidence>
<feature type="region of interest" description="Disordered" evidence="16">
    <location>
        <begin position="563"/>
        <end position="594"/>
    </location>
</feature>
<evidence type="ECO:0000313" key="21">
    <source>
        <dbReference type="Proteomes" id="UP000332933"/>
    </source>
</evidence>
<dbReference type="SMART" id="SM00184">
    <property type="entry name" value="RING"/>
    <property type="match status" value="1"/>
</dbReference>
<evidence type="ECO:0000256" key="13">
    <source>
        <dbReference type="ARBA" id="ARBA00022989"/>
    </source>
</evidence>
<reference evidence="20 21" key="1">
    <citation type="submission" date="2019-03" db="EMBL/GenBank/DDBJ databases">
        <authorList>
            <person name="Gaulin E."/>
            <person name="Dumas B."/>
        </authorList>
    </citation>
    <scope>NUCLEOTIDE SEQUENCE [LARGE SCALE GENOMIC DNA]</scope>
    <source>
        <strain evidence="20">CBS 568.67</strain>
    </source>
</reference>
<feature type="region of interest" description="Disordered" evidence="16">
    <location>
        <begin position="397"/>
        <end position="416"/>
    </location>
</feature>
<evidence type="ECO:0000256" key="5">
    <source>
        <dbReference type="ARBA" id="ARBA00012483"/>
    </source>
</evidence>
<evidence type="ECO:0000256" key="2">
    <source>
        <dbReference type="ARBA" id="ARBA00004477"/>
    </source>
</evidence>
<dbReference type="InterPro" id="IPR050731">
    <property type="entry name" value="HRD1_E3_ubiq-ligases"/>
</dbReference>
<dbReference type="Proteomes" id="UP000332933">
    <property type="component" value="Unassembled WGS sequence"/>
</dbReference>
<evidence type="ECO:0000256" key="16">
    <source>
        <dbReference type="SAM" id="MobiDB-lite"/>
    </source>
</evidence>
<dbReference type="GO" id="GO:0036503">
    <property type="term" value="P:ERAD pathway"/>
    <property type="evidence" value="ECO:0007669"/>
    <property type="project" value="TreeGrafter"/>
</dbReference>
<protein>
    <recommendedName>
        <fullName evidence="5">RING-type E3 ubiquitin transferase</fullName>
        <ecNumber evidence="5">2.3.2.27</ecNumber>
    </recommendedName>
</protein>
<dbReference type="GO" id="GO:0008270">
    <property type="term" value="F:zinc ion binding"/>
    <property type="evidence" value="ECO:0007669"/>
    <property type="project" value="UniProtKB-KW"/>
</dbReference>
<feature type="region of interest" description="Disordered" evidence="16">
    <location>
        <begin position="636"/>
        <end position="676"/>
    </location>
</feature>
<evidence type="ECO:0000256" key="14">
    <source>
        <dbReference type="ARBA" id="ARBA00023136"/>
    </source>
</evidence>
<dbReference type="EMBL" id="CAADRA010006416">
    <property type="protein sequence ID" value="VFT95263.1"/>
    <property type="molecule type" value="Genomic_DNA"/>
</dbReference>
<dbReference type="GO" id="GO:0061630">
    <property type="term" value="F:ubiquitin protein ligase activity"/>
    <property type="evidence" value="ECO:0007669"/>
    <property type="project" value="UniProtKB-EC"/>
</dbReference>
<dbReference type="OrthoDB" id="7759664at2759"/>
<dbReference type="InterPro" id="IPR013083">
    <property type="entry name" value="Znf_RING/FYVE/PHD"/>
</dbReference>
<evidence type="ECO:0000256" key="7">
    <source>
        <dbReference type="ARBA" id="ARBA00022692"/>
    </source>
</evidence>
<dbReference type="EMBL" id="VJMH01006395">
    <property type="protein sequence ID" value="KAF0690054.1"/>
    <property type="molecule type" value="Genomic_DNA"/>
</dbReference>
<evidence type="ECO:0000256" key="15">
    <source>
        <dbReference type="PROSITE-ProRule" id="PRU00175"/>
    </source>
</evidence>
<feature type="transmembrane region" description="Helical" evidence="17">
    <location>
        <begin position="203"/>
        <end position="223"/>
    </location>
</feature>
<feature type="compositionally biased region" description="Low complexity" evidence="16">
    <location>
        <begin position="636"/>
        <end position="652"/>
    </location>
</feature>
<evidence type="ECO:0000256" key="4">
    <source>
        <dbReference type="ARBA" id="ARBA00010089"/>
    </source>
</evidence>
<reference evidence="19" key="2">
    <citation type="submission" date="2019-06" db="EMBL/GenBank/DDBJ databases">
        <title>Genomics analysis of Aphanomyces spp. identifies a new class of oomycete effector associated with host adaptation.</title>
        <authorList>
            <person name="Gaulin E."/>
        </authorList>
    </citation>
    <scope>NUCLEOTIDE SEQUENCE</scope>
    <source>
        <strain evidence="19">CBS 578.67</strain>
    </source>
</reference>
<name>A0A485LAJ7_9STRA</name>
<dbReference type="GO" id="GO:0005789">
    <property type="term" value="C:endoplasmic reticulum membrane"/>
    <property type="evidence" value="ECO:0007669"/>
    <property type="project" value="UniProtKB-SubCell"/>
</dbReference>
<evidence type="ECO:0000256" key="3">
    <source>
        <dbReference type="ARBA" id="ARBA00004906"/>
    </source>
</evidence>
<evidence type="ECO:0000256" key="6">
    <source>
        <dbReference type="ARBA" id="ARBA00022679"/>
    </source>
</evidence>
<dbReference type="Gene3D" id="3.30.40.10">
    <property type="entry name" value="Zinc/RING finger domain, C3HC4 (zinc finger)"/>
    <property type="match status" value="1"/>
</dbReference>
<feature type="domain" description="RING-type" evidence="18">
    <location>
        <begin position="324"/>
        <end position="364"/>
    </location>
</feature>
<proteinExistence type="inferred from homology"/>
<comment type="catalytic activity">
    <reaction evidence="1">
        <text>S-ubiquitinyl-[E2 ubiquitin-conjugating enzyme]-L-cysteine + [acceptor protein]-L-lysine = [E2 ubiquitin-conjugating enzyme]-L-cysteine + N(6)-ubiquitinyl-[acceptor protein]-L-lysine.</text>
        <dbReference type="EC" id="2.3.2.27"/>
    </reaction>
</comment>
<keyword evidence="21" id="KW-1185">Reference proteome</keyword>
<evidence type="ECO:0000313" key="19">
    <source>
        <dbReference type="EMBL" id="KAF0690054.1"/>
    </source>
</evidence>
<dbReference type="AlphaFoldDB" id="A0A485LAJ7"/>
<evidence type="ECO:0000256" key="1">
    <source>
        <dbReference type="ARBA" id="ARBA00000900"/>
    </source>
</evidence>
<evidence type="ECO:0000259" key="18">
    <source>
        <dbReference type="PROSITE" id="PS50089"/>
    </source>
</evidence>
<feature type="transmembrane region" description="Helical" evidence="17">
    <location>
        <begin position="244"/>
        <end position="271"/>
    </location>
</feature>
<dbReference type="InterPro" id="IPR057992">
    <property type="entry name" value="TPR_SYVN1_N"/>
</dbReference>
<feature type="transmembrane region" description="Helical" evidence="17">
    <location>
        <begin position="63"/>
        <end position="89"/>
    </location>
</feature>
<dbReference type="PROSITE" id="PS50089">
    <property type="entry name" value="ZF_RING_2"/>
    <property type="match status" value="1"/>
</dbReference>
<keyword evidence="7 17" id="KW-0812">Transmembrane</keyword>
<dbReference type="InterPro" id="IPR058051">
    <property type="entry name" value="Znf_RING_synoviolin"/>
</dbReference>
<feature type="transmembrane region" description="Helical" evidence="17">
    <location>
        <begin position="37"/>
        <end position="57"/>
    </location>
</feature>
<feature type="transmembrane region" description="Helical" evidence="17">
    <location>
        <begin position="174"/>
        <end position="197"/>
    </location>
</feature>
<keyword evidence="11" id="KW-0256">Endoplasmic reticulum</keyword>
<evidence type="ECO:0000256" key="17">
    <source>
        <dbReference type="SAM" id="Phobius"/>
    </source>
</evidence>
<keyword evidence="12" id="KW-0862">Zinc</keyword>
<evidence type="ECO:0000313" key="20">
    <source>
        <dbReference type="EMBL" id="VFT95263.1"/>
    </source>
</evidence>
<dbReference type="Pfam" id="PF25563">
    <property type="entry name" value="TPR_SYVN1_N"/>
    <property type="match status" value="1"/>
</dbReference>
<dbReference type="InterPro" id="IPR001841">
    <property type="entry name" value="Znf_RING"/>
</dbReference>
<evidence type="ECO:0000256" key="8">
    <source>
        <dbReference type="ARBA" id="ARBA00022723"/>
    </source>
</evidence>
<evidence type="ECO:0000256" key="12">
    <source>
        <dbReference type="ARBA" id="ARBA00022833"/>
    </source>
</evidence>
<dbReference type="SUPFAM" id="SSF57850">
    <property type="entry name" value="RING/U-box"/>
    <property type="match status" value="1"/>
</dbReference>
<dbReference type="EC" id="2.3.2.27" evidence="5"/>
<dbReference type="CDD" id="cd16479">
    <property type="entry name" value="RING-H2_synoviolin"/>
    <property type="match status" value="1"/>
</dbReference>
<dbReference type="PANTHER" id="PTHR22763">
    <property type="entry name" value="RING ZINC FINGER PROTEIN"/>
    <property type="match status" value="1"/>
</dbReference>
<organism evidence="20 21">
    <name type="scientific">Aphanomyces stellatus</name>
    <dbReference type="NCBI Taxonomy" id="120398"/>
    <lineage>
        <taxon>Eukaryota</taxon>
        <taxon>Sar</taxon>
        <taxon>Stramenopiles</taxon>
        <taxon>Oomycota</taxon>
        <taxon>Saprolegniomycetes</taxon>
        <taxon>Saprolegniales</taxon>
        <taxon>Verrucalvaceae</taxon>
        <taxon>Aphanomyces</taxon>
    </lineage>
</organism>